<name>I3C2T2_9FLAO</name>
<dbReference type="EMBL" id="JH651379">
    <property type="protein sequence ID" value="EIJ37925.1"/>
    <property type="molecule type" value="Genomic_DNA"/>
</dbReference>
<dbReference type="STRING" id="926559.JoomaDRAFT_0900"/>
<keyword evidence="2" id="KW-1185">Reference proteome</keyword>
<protein>
    <submittedName>
        <fullName evidence="1">Uncharacterized protein</fullName>
    </submittedName>
</protein>
<accession>I3C2T2</accession>
<evidence type="ECO:0000313" key="1">
    <source>
        <dbReference type="EMBL" id="EIJ37925.1"/>
    </source>
</evidence>
<evidence type="ECO:0000313" key="2">
    <source>
        <dbReference type="Proteomes" id="UP000004690"/>
    </source>
</evidence>
<reference evidence="1 2" key="1">
    <citation type="submission" date="2012-02" db="EMBL/GenBank/DDBJ databases">
        <title>Improved High-Quality Draft genome of Joostella marina DSM 19592.</title>
        <authorList>
            <consortium name="US DOE Joint Genome Institute (JGI-PGF)"/>
            <person name="Lucas S."/>
            <person name="Copeland A."/>
            <person name="Lapidus A."/>
            <person name="Bruce D."/>
            <person name="Goodwin L."/>
            <person name="Pitluck S."/>
            <person name="Peters L."/>
            <person name="Chertkov O."/>
            <person name="Ovchinnikova G."/>
            <person name="Kyrpides N."/>
            <person name="Mavromatis K."/>
            <person name="Detter J.C."/>
            <person name="Han C."/>
            <person name="Land M."/>
            <person name="Hauser L."/>
            <person name="Markowitz V."/>
            <person name="Cheng J.-F."/>
            <person name="Hugenholtz P."/>
            <person name="Woyke T."/>
            <person name="Wu D."/>
            <person name="Tindall B."/>
            <person name="Brambilla E."/>
            <person name="Klenk H.-P."/>
            <person name="Eisen J.A."/>
        </authorList>
    </citation>
    <scope>NUCLEOTIDE SEQUENCE [LARGE SCALE GENOMIC DNA]</scope>
    <source>
        <strain evidence="1 2">DSM 19592</strain>
    </source>
</reference>
<gene>
    <name evidence="1" type="ORF">JoomaDRAFT_0900</name>
</gene>
<organism evidence="1 2">
    <name type="scientific">Galbibacter orientalis DSM 19592</name>
    <dbReference type="NCBI Taxonomy" id="926559"/>
    <lineage>
        <taxon>Bacteria</taxon>
        <taxon>Pseudomonadati</taxon>
        <taxon>Bacteroidota</taxon>
        <taxon>Flavobacteriia</taxon>
        <taxon>Flavobacteriales</taxon>
        <taxon>Flavobacteriaceae</taxon>
        <taxon>Galbibacter</taxon>
    </lineage>
</organism>
<dbReference type="HOGENOM" id="CLU_3026207_0_0_10"/>
<sequence length="55" mass="6649">MFGKLAYIDIYNKSRMIGDHYVLFCERGRLELPLSTRLRDRCPQYVKNREIDKIL</sequence>
<proteinExistence type="predicted"/>
<dbReference type="AlphaFoldDB" id="I3C2T2"/>
<dbReference type="Proteomes" id="UP000004690">
    <property type="component" value="Unassembled WGS sequence"/>
</dbReference>